<dbReference type="EMBL" id="JACOAF010000030">
    <property type="protein sequence ID" value="MBC3540622.1"/>
    <property type="molecule type" value="Genomic_DNA"/>
</dbReference>
<evidence type="ECO:0000313" key="2">
    <source>
        <dbReference type="Proteomes" id="UP000659698"/>
    </source>
</evidence>
<accession>A0ABR6VUS1</accession>
<gene>
    <name evidence="1" type="ORF">H7U12_13090</name>
</gene>
<proteinExistence type="predicted"/>
<dbReference type="RefSeq" id="WP_186638628.1">
    <property type="nucleotide sequence ID" value="NZ_JACOAF010000030.1"/>
</dbReference>
<reference evidence="1 2" key="1">
    <citation type="journal article" date="2019" name="Int. J. Syst. Evol. Microbiol.">
        <title>Rufibacter sediminis sp. nov., isolated from freshwater lake sediment.</title>
        <authorList>
            <person name="Qu J.H."/>
            <person name="Zhang L.J."/>
            <person name="Fu Y.H."/>
            <person name="Li H.F."/>
        </authorList>
    </citation>
    <scope>NUCLEOTIDE SEQUENCE [LARGE SCALE GENOMIC DNA]</scope>
    <source>
        <strain evidence="1 2">H-1</strain>
    </source>
</reference>
<evidence type="ECO:0000313" key="1">
    <source>
        <dbReference type="EMBL" id="MBC3540622.1"/>
    </source>
</evidence>
<keyword evidence="2" id="KW-1185">Reference proteome</keyword>
<dbReference type="Proteomes" id="UP000659698">
    <property type="component" value="Unassembled WGS sequence"/>
</dbReference>
<organism evidence="1 2">
    <name type="scientific">Rufibacter sediminis</name>
    <dbReference type="NCBI Taxonomy" id="2762756"/>
    <lineage>
        <taxon>Bacteria</taxon>
        <taxon>Pseudomonadati</taxon>
        <taxon>Bacteroidota</taxon>
        <taxon>Cytophagia</taxon>
        <taxon>Cytophagales</taxon>
        <taxon>Hymenobacteraceae</taxon>
        <taxon>Rufibacter</taxon>
    </lineage>
</organism>
<protein>
    <recommendedName>
        <fullName evidence="3">Transcriptional regulator</fullName>
    </recommendedName>
</protein>
<comment type="caution">
    <text evidence="1">The sequence shown here is derived from an EMBL/GenBank/DDBJ whole genome shotgun (WGS) entry which is preliminary data.</text>
</comment>
<evidence type="ECO:0008006" key="3">
    <source>
        <dbReference type="Google" id="ProtNLM"/>
    </source>
</evidence>
<name>A0ABR6VUS1_9BACT</name>
<sequence length="77" mass="8925">MSQKYNPPKLTPAMEQVLLNIHQGYEPKSHGKDRGQIGGLTHSLASLQRYGLVDRYMHLTDKGREVAEKLYDWENRE</sequence>